<dbReference type="Proteomes" id="UP001054821">
    <property type="component" value="Chromosome 8"/>
</dbReference>
<dbReference type="EMBL" id="JAJFAZ020000008">
    <property type="protein sequence ID" value="KAI5315909.1"/>
    <property type="molecule type" value="Genomic_DNA"/>
</dbReference>
<protein>
    <submittedName>
        <fullName evidence="1">Uncharacterized protein</fullName>
    </submittedName>
</protein>
<gene>
    <name evidence="1" type="ORF">L3X38_045085</name>
</gene>
<name>A0AAD4YP14_PRUDU</name>
<comment type="caution">
    <text evidence="1">The sequence shown here is derived from an EMBL/GenBank/DDBJ whole genome shotgun (WGS) entry which is preliminary data.</text>
</comment>
<evidence type="ECO:0000313" key="2">
    <source>
        <dbReference type="Proteomes" id="UP001054821"/>
    </source>
</evidence>
<proteinExistence type="predicted"/>
<organism evidence="1 2">
    <name type="scientific">Prunus dulcis</name>
    <name type="common">Almond</name>
    <name type="synonym">Amygdalus dulcis</name>
    <dbReference type="NCBI Taxonomy" id="3755"/>
    <lineage>
        <taxon>Eukaryota</taxon>
        <taxon>Viridiplantae</taxon>
        <taxon>Streptophyta</taxon>
        <taxon>Embryophyta</taxon>
        <taxon>Tracheophyta</taxon>
        <taxon>Spermatophyta</taxon>
        <taxon>Magnoliopsida</taxon>
        <taxon>eudicotyledons</taxon>
        <taxon>Gunneridae</taxon>
        <taxon>Pentapetalae</taxon>
        <taxon>rosids</taxon>
        <taxon>fabids</taxon>
        <taxon>Rosales</taxon>
        <taxon>Rosaceae</taxon>
        <taxon>Amygdaloideae</taxon>
        <taxon>Amygdaleae</taxon>
        <taxon>Prunus</taxon>
    </lineage>
</organism>
<evidence type="ECO:0000313" key="1">
    <source>
        <dbReference type="EMBL" id="KAI5315909.1"/>
    </source>
</evidence>
<reference evidence="1 2" key="1">
    <citation type="journal article" date="2022" name="G3 (Bethesda)">
        <title>Whole-genome sequence and methylome profiling of the almond [Prunus dulcis (Mill.) D.A. Webb] cultivar 'Nonpareil'.</title>
        <authorList>
            <person name="D'Amico-Willman K.M."/>
            <person name="Ouma W.Z."/>
            <person name="Meulia T."/>
            <person name="Sideli G.M."/>
            <person name="Gradziel T.M."/>
            <person name="Fresnedo-Ramirez J."/>
        </authorList>
    </citation>
    <scope>NUCLEOTIDE SEQUENCE [LARGE SCALE GENOMIC DNA]</scope>
    <source>
        <strain evidence="1">Clone GOH B32 T37-40</strain>
    </source>
</reference>
<keyword evidence="2" id="KW-1185">Reference proteome</keyword>
<accession>A0AAD4YP14</accession>
<sequence length="104" mass="11294">MEEAEVLQLYELSYPDLVLVSSNNVSLSAAEELDKLQSTSKAIMGSPRACGAQACYRSQASPTPPLSVVDLLPLARKLALLNPNHRKTILKDHKLGSDCAFEKP</sequence>
<dbReference type="AlphaFoldDB" id="A0AAD4YP14"/>